<feature type="transmembrane region" description="Helical" evidence="7">
    <location>
        <begin position="64"/>
        <end position="92"/>
    </location>
</feature>
<dbReference type="STRING" id="229921.ADN01_16480"/>
<feature type="transmembrane region" description="Helical" evidence="7">
    <location>
        <begin position="237"/>
        <end position="259"/>
    </location>
</feature>
<feature type="transmembrane region" description="Helical" evidence="7">
    <location>
        <begin position="104"/>
        <end position="121"/>
    </location>
</feature>
<evidence type="ECO:0000256" key="7">
    <source>
        <dbReference type="RuleBase" id="RU363032"/>
    </source>
</evidence>
<dbReference type="AlphaFoldDB" id="A0A0P6X6B2"/>
<evidence type="ECO:0000256" key="5">
    <source>
        <dbReference type="ARBA" id="ARBA00022989"/>
    </source>
</evidence>
<keyword evidence="4 7" id="KW-0812">Transmembrane</keyword>
<evidence type="ECO:0000313" key="9">
    <source>
        <dbReference type="EMBL" id="KPL77500.1"/>
    </source>
</evidence>
<keyword evidence="6 7" id="KW-0472">Membrane</keyword>
<dbReference type="RefSeq" id="WP_062419204.1">
    <property type="nucleotide sequence ID" value="NZ_DF967974.1"/>
</dbReference>
<reference evidence="9 10" key="1">
    <citation type="submission" date="2015-07" db="EMBL/GenBank/DDBJ databases">
        <title>Genome sequence of Levilinea saccharolytica DSM 16555.</title>
        <authorList>
            <person name="Hemp J."/>
            <person name="Ward L.M."/>
            <person name="Pace L.A."/>
            <person name="Fischer W.W."/>
        </authorList>
    </citation>
    <scope>NUCLEOTIDE SEQUENCE [LARGE SCALE GENOMIC DNA]</scope>
    <source>
        <strain evidence="9 10">KIBI-1</strain>
    </source>
</reference>
<dbReference type="PANTHER" id="PTHR43386:SF23">
    <property type="entry name" value="ABC TRANSPORTER"/>
    <property type="match status" value="1"/>
</dbReference>
<evidence type="ECO:0000256" key="6">
    <source>
        <dbReference type="ARBA" id="ARBA00023136"/>
    </source>
</evidence>
<sequence>MAVVGLAILLVILILVIFAPLFTQYSPTDMVLRDRFQPPSASHWFGTDDLGRDMWTRVWYGGRISLSVGLLSMATAIAIGTLIGLISGFFGGWSDAILMRITEIFLSIPRLFVLIVLTTFLRKLDLPWARAGSFWPIALVIGVLAWMTVARLVRGDTMSLRQQEFVQAAVMIGASNRRILFRHILPNVTSSIIVAATLGLAGAIITESGLSYLGFGVQLPTPTWGNMLSNTQNQMTTAPWTAIFPGMMIFITVIAINFIGDGLRDALDPYRVERG</sequence>
<dbReference type="Pfam" id="PF12911">
    <property type="entry name" value="OppC_N"/>
    <property type="match status" value="1"/>
</dbReference>
<dbReference type="Proteomes" id="UP000050501">
    <property type="component" value="Unassembled WGS sequence"/>
</dbReference>
<feature type="domain" description="ABC transmembrane type-1" evidence="8">
    <location>
        <begin position="62"/>
        <end position="260"/>
    </location>
</feature>
<keyword evidence="10" id="KW-1185">Reference proteome</keyword>
<dbReference type="Gene3D" id="1.10.3720.10">
    <property type="entry name" value="MetI-like"/>
    <property type="match status" value="1"/>
</dbReference>
<dbReference type="InterPro" id="IPR035906">
    <property type="entry name" value="MetI-like_sf"/>
</dbReference>
<comment type="caution">
    <text evidence="9">The sequence shown here is derived from an EMBL/GenBank/DDBJ whole genome shotgun (WGS) entry which is preliminary data.</text>
</comment>
<keyword evidence="2 7" id="KW-0813">Transport</keyword>
<dbReference type="SUPFAM" id="SSF161098">
    <property type="entry name" value="MetI-like"/>
    <property type="match status" value="1"/>
</dbReference>
<dbReference type="PROSITE" id="PS50928">
    <property type="entry name" value="ABC_TM1"/>
    <property type="match status" value="1"/>
</dbReference>
<gene>
    <name evidence="9" type="ORF">ADN01_16480</name>
</gene>
<evidence type="ECO:0000313" key="10">
    <source>
        <dbReference type="Proteomes" id="UP000050501"/>
    </source>
</evidence>
<dbReference type="InterPro" id="IPR025966">
    <property type="entry name" value="OppC_N"/>
</dbReference>
<dbReference type="InterPro" id="IPR050366">
    <property type="entry name" value="BP-dependent_transpt_permease"/>
</dbReference>
<feature type="transmembrane region" description="Helical" evidence="7">
    <location>
        <begin position="133"/>
        <end position="153"/>
    </location>
</feature>
<dbReference type="GO" id="GO:0005886">
    <property type="term" value="C:plasma membrane"/>
    <property type="evidence" value="ECO:0007669"/>
    <property type="project" value="UniProtKB-SubCell"/>
</dbReference>
<evidence type="ECO:0000256" key="1">
    <source>
        <dbReference type="ARBA" id="ARBA00004651"/>
    </source>
</evidence>
<keyword evidence="3" id="KW-1003">Cell membrane</keyword>
<dbReference type="EMBL" id="LGCM01000060">
    <property type="protein sequence ID" value="KPL77500.1"/>
    <property type="molecule type" value="Genomic_DNA"/>
</dbReference>
<dbReference type="Pfam" id="PF00528">
    <property type="entry name" value="BPD_transp_1"/>
    <property type="match status" value="1"/>
</dbReference>
<evidence type="ECO:0000259" key="8">
    <source>
        <dbReference type="PROSITE" id="PS50928"/>
    </source>
</evidence>
<keyword evidence="5 7" id="KW-1133">Transmembrane helix</keyword>
<comment type="subcellular location">
    <subcellularLocation>
        <location evidence="1 7">Cell membrane</location>
        <topology evidence="1 7">Multi-pass membrane protein</topology>
    </subcellularLocation>
</comment>
<comment type="similarity">
    <text evidence="7">Belongs to the binding-protein-dependent transport system permease family.</text>
</comment>
<dbReference type="CDD" id="cd06261">
    <property type="entry name" value="TM_PBP2"/>
    <property type="match status" value="1"/>
</dbReference>
<dbReference type="InterPro" id="IPR000515">
    <property type="entry name" value="MetI-like"/>
</dbReference>
<evidence type="ECO:0000256" key="4">
    <source>
        <dbReference type="ARBA" id="ARBA00022692"/>
    </source>
</evidence>
<dbReference type="GO" id="GO:0055085">
    <property type="term" value="P:transmembrane transport"/>
    <property type="evidence" value="ECO:0007669"/>
    <property type="project" value="InterPro"/>
</dbReference>
<evidence type="ECO:0000256" key="3">
    <source>
        <dbReference type="ARBA" id="ARBA00022475"/>
    </source>
</evidence>
<protein>
    <submittedName>
        <fullName evidence="9">Peptide ABC transporter permease</fullName>
    </submittedName>
</protein>
<feature type="transmembrane region" description="Helical" evidence="7">
    <location>
        <begin position="184"/>
        <end position="205"/>
    </location>
</feature>
<dbReference type="PANTHER" id="PTHR43386">
    <property type="entry name" value="OLIGOPEPTIDE TRANSPORT SYSTEM PERMEASE PROTEIN APPC"/>
    <property type="match status" value="1"/>
</dbReference>
<proteinExistence type="inferred from homology"/>
<accession>A0A0P6X6B2</accession>
<evidence type="ECO:0000256" key="2">
    <source>
        <dbReference type="ARBA" id="ARBA00022448"/>
    </source>
</evidence>
<dbReference type="PATRIC" id="fig|229921.5.peg.2740"/>
<name>A0A0P6X6B2_9CHLR</name>
<organism evidence="9 10">
    <name type="scientific">Levilinea saccharolytica</name>
    <dbReference type="NCBI Taxonomy" id="229921"/>
    <lineage>
        <taxon>Bacteria</taxon>
        <taxon>Bacillati</taxon>
        <taxon>Chloroflexota</taxon>
        <taxon>Anaerolineae</taxon>
        <taxon>Anaerolineales</taxon>
        <taxon>Anaerolineaceae</taxon>
        <taxon>Levilinea</taxon>
    </lineage>
</organism>